<keyword evidence="4" id="KW-0235">DNA replication</keyword>
<evidence type="ECO:0000256" key="16">
    <source>
        <dbReference type="ARBA" id="ARBA00042798"/>
    </source>
</evidence>
<evidence type="ECO:0000313" key="19">
    <source>
        <dbReference type="EMBL" id="MDR6509834.1"/>
    </source>
</evidence>
<comment type="similarity">
    <text evidence="2 17">Belongs to the Nudix hydrolase family.</text>
</comment>
<dbReference type="InterPro" id="IPR015797">
    <property type="entry name" value="NUDIX_hydrolase-like_dom_sf"/>
</dbReference>
<accession>A0ABU1MHP8</accession>
<dbReference type="PRINTS" id="PR00502">
    <property type="entry name" value="NUDIXFAMILY"/>
</dbReference>
<proteinExistence type="inferred from homology"/>
<evidence type="ECO:0000259" key="18">
    <source>
        <dbReference type="PROSITE" id="PS51462"/>
    </source>
</evidence>
<dbReference type="EC" id="3.6.1.55" evidence="12"/>
<evidence type="ECO:0000256" key="12">
    <source>
        <dbReference type="ARBA" id="ARBA00038905"/>
    </source>
</evidence>
<dbReference type="Gene3D" id="3.90.79.10">
    <property type="entry name" value="Nucleoside Triphosphate Pyrophosphohydrolase"/>
    <property type="match status" value="1"/>
</dbReference>
<evidence type="ECO:0000256" key="7">
    <source>
        <dbReference type="ARBA" id="ARBA00022801"/>
    </source>
</evidence>
<evidence type="ECO:0000256" key="17">
    <source>
        <dbReference type="RuleBase" id="RU003476"/>
    </source>
</evidence>
<sequence length="160" mass="16391">MSATLASPLPHQASAPLLVVAAALVAGEGSEARLLLQQRPLGKHHGGLWEFPGGKVEPGETPAAALARELAEELGIAVDPADLAPLTFAVHEAAVTGATSGRDLVLLLYRCAAWRGTPVAEEGAALQWVDGAALRSLAIPETMPPLDIALCITAQNLLGA</sequence>
<evidence type="ECO:0000256" key="9">
    <source>
        <dbReference type="ARBA" id="ARBA00023204"/>
    </source>
</evidence>
<evidence type="ECO:0000256" key="10">
    <source>
        <dbReference type="ARBA" id="ARBA00035861"/>
    </source>
</evidence>
<evidence type="ECO:0000256" key="2">
    <source>
        <dbReference type="ARBA" id="ARBA00005582"/>
    </source>
</evidence>
<evidence type="ECO:0000256" key="5">
    <source>
        <dbReference type="ARBA" id="ARBA00022723"/>
    </source>
</evidence>
<comment type="caution">
    <text evidence="19">The sequence shown here is derived from an EMBL/GenBank/DDBJ whole genome shotgun (WGS) entry which is preliminary data.</text>
</comment>
<keyword evidence="8" id="KW-0460">Magnesium</keyword>
<evidence type="ECO:0000256" key="3">
    <source>
        <dbReference type="ARBA" id="ARBA00022457"/>
    </source>
</evidence>
<evidence type="ECO:0000256" key="15">
    <source>
        <dbReference type="ARBA" id="ARBA00041979"/>
    </source>
</evidence>
<evidence type="ECO:0000256" key="14">
    <source>
        <dbReference type="ARBA" id="ARBA00041592"/>
    </source>
</evidence>
<dbReference type="InterPro" id="IPR020476">
    <property type="entry name" value="Nudix_hydrolase"/>
</dbReference>
<dbReference type="PANTHER" id="PTHR47707">
    <property type="entry name" value="8-OXO-DGTP DIPHOSPHATASE"/>
    <property type="match status" value="1"/>
</dbReference>
<evidence type="ECO:0000256" key="11">
    <source>
        <dbReference type="ARBA" id="ARBA00036904"/>
    </source>
</evidence>
<evidence type="ECO:0000256" key="8">
    <source>
        <dbReference type="ARBA" id="ARBA00022842"/>
    </source>
</evidence>
<dbReference type="PANTHER" id="PTHR47707:SF1">
    <property type="entry name" value="NUDIX HYDROLASE FAMILY PROTEIN"/>
    <property type="match status" value="1"/>
</dbReference>
<comment type="catalytic activity">
    <reaction evidence="10">
        <text>8-oxo-dGTP + H2O = 8-oxo-dGMP + diphosphate + H(+)</text>
        <dbReference type="Rhea" id="RHEA:31575"/>
        <dbReference type="ChEBI" id="CHEBI:15377"/>
        <dbReference type="ChEBI" id="CHEBI:15378"/>
        <dbReference type="ChEBI" id="CHEBI:33019"/>
        <dbReference type="ChEBI" id="CHEBI:63224"/>
        <dbReference type="ChEBI" id="CHEBI:77896"/>
        <dbReference type="EC" id="3.6.1.55"/>
    </reaction>
</comment>
<keyword evidence="3" id="KW-0515">Mutator protein</keyword>
<evidence type="ECO:0000256" key="6">
    <source>
        <dbReference type="ARBA" id="ARBA00022763"/>
    </source>
</evidence>
<keyword evidence="20" id="KW-1185">Reference proteome</keyword>
<evidence type="ECO:0000256" key="1">
    <source>
        <dbReference type="ARBA" id="ARBA00001946"/>
    </source>
</evidence>
<protein>
    <recommendedName>
        <fullName evidence="13">8-oxo-dGTP diphosphatase</fullName>
        <ecNumber evidence="12">3.6.1.55</ecNumber>
    </recommendedName>
    <alternativeName>
        <fullName evidence="16">7,8-dihydro-8-oxoguanine-triphosphatase</fullName>
    </alternativeName>
    <alternativeName>
        <fullName evidence="15">Mutator protein MutT</fullName>
    </alternativeName>
    <alternativeName>
        <fullName evidence="14">dGTP pyrophosphohydrolase</fullName>
    </alternativeName>
</protein>
<dbReference type="PROSITE" id="PS51462">
    <property type="entry name" value="NUDIX"/>
    <property type="match status" value="1"/>
</dbReference>
<reference evidence="19 20" key="1">
    <citation type="submission" date="2023-07" db="EMBL/GenBank/DDBJ databases">
        <title>Sorghum-associated microbial communities from plants grown in Nebraska, USA.</title>
        <authorList>
            <person name="Schachtman D."/>
        </authorList>
    </citation>
    <scope>NUCLEOTIDE SEQUENCE [LARGE SCALE GENOMIC DNA]</scope>
    <source>
        <strain evidence="19 20">DS1027</strain>
    </source>
</reference>
<dbReference type="EMBL" id="JAVDRD010000001">
    <property type="protein sequence ID" value="MDR6509834.1"/>
    <property type="molecule type" value="Genomic_DNA"/>
</dbReference>
<evidence type="ECO:0000313" key="20">
    <source>
        <dbReference type="Proteomes" id="UP001184150"/>
    </source>
</evidence>
<dbReference type="PROSITE" id="PS00893">
    <property type="entry name" value="NUDIX_BOX"/>
    <property type="match status" value="1"/>
</dbReference>
<dbReference type="Pfam" id="PF00293">
    <property type="entry name" value="NUDIX"/>
    <property type="match status" value="1"/>
</dbReference>
<comment type="cofactor">
    <cofactor evidence="1">
        <name>Mg(2+)</name>
        <dbReference type="ChEBI" id="CHEBI:18420"/>
    </cofactor>
</comment>
<dbReference type="InterPro" id="IPR020084">
    <property type="entry name" value="NUDIX_hydrolase_CS"/>
</dbReference>
<dbReference type="InterPro" id="IPR000086">
    <property type="entry name" value="NUDIX_hydrolase_dom"/>
</dbReference>
<keyword evidence="7 17" id="KW-0378">Hydrolase</keyword>
<dbReference type="RefSeq" id="WP_309804391.1">
    <property type="nucleotide sequence ID" value="NZ_JAVDRD010000001.1"/>
</dbReference>
<gene>
    <name evidence="19" type="ORF">J2792_000674</name>
</gene>
<keyword evidence="6" id="KW-0227">DNA damage</keyword>
<evidence type="ECO:0000256" key="4">
    <source>
        <dbReference type="ARBA" id="ARBA00022705"/>
    </source>
</evidence>
<keyword evidence="5" id="KW-0479">Metal-binding</keyword>
<comment type="catalytic activity">
    <reaction evidence="11">
        <text>8-oxo-GTP + H2O = 8-oxo-GMP + diphosphate + H(+)</text>
        <dbReference type="Rhea" id="RHEA:67616"/>
        <dbReference type="ChEBI" id="CHEBI:15377"/>
        <dbReference type="ChEBI" id="CHEBI:15378"/>
        <dbReference type="ChEBI" id="CHEBI:33019"/>
        <dbReference type="ChEBI" id="CHEBI:143553"/>
        <dbReference type="ChEBI" id="CHEBI:145694"/>
    </reaction>
</comment>
<keyword evidence="9" id="KW-0234">DNA repair</keyword>
<dbReference type="Proteomes" id="UP001184150">
    <property type="component" value="Unassembled WGS sequence"/>
</dbReference>
<name>A0ABU1MHP8_9SPHN</name>
<organism evidence="19 20">
    <name type="scientific">Novosphingobium capsulatum</name>
    <dbReference type="NCBI Taxonomy" id="13688"/>
    <lineage>
        <taxon>Bacteria</taxon>
        <taxon>Pseudomonadati</taxon>
        <taxon>Pseudomonadota</taxon>
        <taxon>Alphaproteobacteria</taxon>
        <taxon>Sphingomonadales</taxon>
        <taxon>Sphingomonadaceae</taxon>
        <taxon>Novosphingobium</taxon>
    </lineage>
</organism>
<dbReference type="SUPFAM" id="SSF55811">
    <property type="entry name" value="Nudix"/>
    <property type="match status" value="1"/>
</dbReference>
<dbReference type="GO" id="GO:0035539">
    <property type="term" value="F:8-oxo-7,8-dihydrodeoxyguanosine triphosphate pyrophosphatase activity"/>
    <property type="evidence" value="ECO:0007669"/>
    <property type="project" value="UniProtKB-EC"/>
</dbReference>
<dbReference type="InterPro" id="IPR047127">
    <property type="entry name" value="MutT-like"/>
</dbReference>
<feature type="domain" description="Nudix hydrolase" evidence="18">
    <location>
        <begin position="16"/>
        <end position="151"/>
    </location>
</feature>
<evidence type="ECO:0000256" key="13">
    <source>
        <dbReference type="ARBA" id="ARBA00040794"/>
    </source>
</evidence>